<dbReference type="SUPFAM" id="SSF56112">
    <property type="entry name" value="Protein kinase-like (PK-like)"/>
    <property type="match status" value="1"/>
</dbReference>
<dbReference type="InterPro" id="IPR017441">
    <property type="entry name" value="Protein_kinase_ATP_BS"/>
</dbReference>
<feature type="compositionally biased region" description="Low complexity" evidence="10">
    <location>
        <begin position="514"/>
        <end position="524"/>
    </location>
</feature>
<dbReference type="GO" id="GO:0005634">
    <property type="term" value="C:nucleus"/>
    <property type="evidence" value="ECO:0007669"/>
    <property type="project" value="TreeGrafter"/>
</dbReference>
<dbReference type="eggNOG" id="KOG1290">
    <property type="taxonomic scope" value="Eukaryota"/>
</dbReference>
<feature type="binding site" evidence="9">
    <location>
        <position position="131"/>
    </location>
    <ligand>
        <name>ATP</name>
        <dbReference type="ChEBI" id="CHEBI:30616"/>
    </ligand>
</feature>
<evidence type="ECO:0000256" key="3">
    <source>
        <dbReference type="ARBA" id="ARBA00022679"/>
    </source>
</evidence>
<sequence>MSGAVSIIYLPWLTNFVRLVQSTPVQPVRRRRRARSAAPSAGSPQMANKLACAKYQYVVTANGPKILPVEDTPSKDEESPADYNAGGYLQVKVGDTFKNGRYRVIRKLGWGHFSTVWLVKDAHLSCHSALKVVKSAGRYAETARDEIKLLSKVASFSPTHPGRQYIVSFLDSFSHQGPEAQHICIVFEPLGENLLALIERNRKKGVPRSLVKLIARQVLLGLQYLHDECDLVHTDIKPENILISIPDIEAHIYNELLQSPSPTSRRVGVPLPNKSRTGVTIPLNQRGSRRQVQIFESQPLSSPGRSAGAHGHGSFSMSLGASAGSGSGPNSAASSYIAQMHMTRLSSASNVTANGPKLSSSAPKVPSGLSMTNPANEKLQTSKSTPNVNPSKITPHSPPQPNGDPNNSPSTSSSSSSMTSSHSAGAGSSSNYSTPPTSLSHSLGTAIGSVLTMPRKIPDSRVHVLPPIADHAGSERVGLPMKKSKGKEKESSQGLSTSWMDKVSKQSSWKDTISFSLGSSYKSSSSRDESKPDRSAQPQSRSHSGVSGSWKDPGLAAPAPAVVVSTAVRADGEEEGEDYFRIAGSSGTGSSDTSKSESSSATATVARPSPSGTVRSEIPKAPESRSGSSSINKSEFAVKPINRPSNGNNPSLLSQTAPRASSGTATRTSPSHHTSQLSAHVHKHPPPNDRPAADSDVTPQKSSSRTKARLSGPKVIIPTATNIDVTPTASPNAPPPSPNDASPIPFSYTKPVAVPPPTNNVPTTDSTPVPYPLTIPRSTHFPPPVLIKIADLGNATPSKKHYTEEIQTRQYRAPEAIVGRKDWNTTADIWSVACVVFELLAGEYLFDPQGQGELFTKDDDHMAQIIELLGDYALEAKMGGKYSRDLFDHQGNLRYIKTLKPWPLKRVMIEKYLFTEEDSQALCDFLLPMLVIDFKHRASARDMVDHEWLKITESDGPCDEW</sequence>
<reference evidence="13 14" key="1">
    <citation type="submission" date="2015-12" db="EMBL/GenBank/DDBJ databases">
        <title>Draft genome sequence of Moniliophthora roreri, the causal agent of frosty pod rot of cacao.</title>
        <authorList>
            <person name="Aime M.C."/>
            <person name="Diaz-Valderrama J.R."/>
            <person name="Kijpornyongpan T."/>
            <person name="Phillips-Mora W."/>
        </authorList>
    </citation>
    <scope>NUCLEOTIDE SEQUENCE [LARGE SCALE GENOMIC DNA]</scope>
    <source>
        <strain evidence="13 14">MCA 2952</strain>
    </source>
</reference>
<comment type="caution">
    <text evidence="13">The sequence shown here is derived from an EMBL/GenBank/DDBJ whole genome shotgun (WGS) entry which is preliminary data.</text>
</comment>
<feature type="signal peptide" evidence="11">
    <location>
        <begin position="1"/>
        <end position="22"/>
    </location>
</feature>
<feature type="compositionally biased region" description="Low complexity" evidence="10">
    <location>
        <begin position="583"/>
        <end position="604"/>
    </location>
</feature>
<feature type="compositionally biased region" description="Basic and acidic residues" evidence="10">
    <location>
        <begin position="525"/>
        <end position="534"/>
    </location>
</feature>
<dbReference type="FunFam" id="1.10.510.10:FF:000275">
    <property type="entry name" value="SRSF protein kinase 2 isoform X3"/>
    <property type="match status" value="1"/>
</dbReference>
<evidence type="ECO:0000256" key="8">
    <source>
        <dbReference type="ARBA" id="ARBA00048679"/>
    </source>
</evidence>
<keyword evidence="5" id="KW-0418">Kinase</keyword>
<feature type="compositionally biased region" description="Polar residues" evidence="10">
    <location>
        <begin position="369"/>
        <end position="394"/>
    </location>
</feature>
<dbReference type="AlphaFoldDB" id="A0A0W0FAL8"/>
<feature type="compositionally biased region" description="Polar residues" evidence="10">
    <location>
        <begin position="493"/>
        <end position="513"/>
    </location>
</feature>
<dbReference type="GO" id="GO:0050684">
    <property type="term" value="P:regulation of mRNA processing"/>
    <property type="evidence" value="ECO:0007669"/>
    <property type="project" value="TreeGrafter"/>
</dbReference>
<proteinExistence type="predicted"/>
<feature type="compositionally biased region" description="Polar residues" evidence="10">
    <location>
        <begin position="536"/>
        <end position="547"/>
    </location>
</feature>
<dbReference type="InterPro" id="IPR051334">
    <property type="entry name" value="SRPK"/>
</dbReference>
<dbReference type="GO" id="GO:0005737">
    <property type="term" value="C:cytoplasm"/>
    <property type="evidence" value="ECO:0007669"/>
    <property type="project" value="TreeGrafter"/>
</dbReference>
<evidence type="ECO:0000256" key="6">
    <source>
        <dbReference type="ARBA" id="ARBA00022840"/>
    </source>
</evidence>
<dbReference type="PROSITE" id="PS00108">
    <property type="entry name" value="PROTEIN_KINASE_ST"/>
    <property type="match status" value="1"/>
</dbReference>
<dbReference type="GO" id="GO:0000245">
    <property type="term" value="P:spliceosomal complex assembly"/>
    <property type="evidence" value="ECO:0007669"/>
    <property type="project" value="TreeGrafter"/>
</dbReference>
<dbReference type="SMART" id="SM00220">
    <property type="entry name" value="S_TKc"/>
    <property type="match status" value="1"/>
</dbReference>
<feature type="compositionally biased region" description="Polar residues" evidence="10">
    <location>
        <begin position="349"/>
        <end position="362"/>
    </location>
</feature>
<dbReference type="EC" id="2.7.11.1" evidence="1"/>
<comment type="catalytic activity">
    <reaction evidence="7">
        <text>L-threonyl-[protein] + ATP = O-phospho-L-threonyl-[protein] + ADP + H(+)</text>
        <dbReference type="Rhea" id="RHEA:46608"/>
        <dbReference type="Rhea" id="RHEA-COMP:11060"/>
        <dbReference type="Rhea" id="RHEA-COMP:11605"/>
        <dbReference type="ChEBI" id="CHEBI:15378"/>
        <dbReference type="ChEBI" id="CHEBI:30013"/>
        <dbReference type="ChEBI" id="CHEBI:30616"/>
        <dbReference type="ChEBI" id="CHEBI:61977"/>
        <dbReference type="ChEBI" id="CHEBI:456216"/>
        <dbReference type="EC" id="2.7.11.1"/>
    </reaction>
</comment>
<keyword evidence="4 9" id="KW-0547">Nucleotide-binding</keyword>
<evidence type="ECO:0000259" key="12">
    <source>
        <dbReference type="PROSITE" id="PS50011"/>
    </source>
</evidence>
<dbReference type="PROSITE" id="PS50011">
    <property type="entry name" value="PROTEIN_KINASE_DOM"/>
    <property type="match status" value="1"/>
</dbReference>
<feature type="region of interest" description="Disordered" evidence="10">
    <location>
        <begin position="262"/>
        <end position="291"/>
    </location>
</feature>
<name>A0A0W0FAL8_MONRR</name>
<dbReference type="InterPro" id="IPR000719">
    <property type="entry name" value="Prot_kinase_dom"/>
</dbReference>
<evidence type="ECO:0000256" key="1">
    <source>
        <dbReference type="ARBA" id="ARBA00012513"/>
    </source>
</evidence>
<feature type="compositionally biased region" description="Polar residues" evidence="10">
    <location>
        <begin position="643"/>
        <end position="678"/>
    </location>
</feature>
<dbReference type="Gene3D" id="3.30.200.20">
    <property type="entry name" value="Phosphorylase Kinase, domain 1"/>
    <property type="match status" value="1"/>
</dbReference>
<evidence type="ECO:0000256" key="10">
    <source>
        <dbReference type="SAM" id="MobiDB-lite"/>
    </source>
</evidence>
<dbReference type="GO" id="GO:0004674">
    <property type="term" value="F:protein serine/threonine kinase activity"/>
    <property type="evidence" value="ECO:0007669"/>
    <property type="project" value="UniProtKB-KW"/>
</dbReference>
<keyword evidence="3" id="KW-0808">Transferase</keyword>
<dbReference type="Pfam" id="PF00069">
    <property type="entry name" value="Pkinase"/>
    <property type="match status" value="2"/>
</dbReference>
<dbReference type="InterPro" id="IPR011009">
    <property type="entry name" value="Kinase-like_dom_sf"/>
</dbReference>
<feature type="compositionally biased region" description="Low complexity" evidence="10">
    <location>
        <begin position="407"/>
        <end position="433"/>
    </location>
</feature>
<dbReference type="Gene3D" id="1.10.510.10">
    <property type="entry name" value="Transferase(Phosphotransferase) domain 1"/>
    <property type="match status" value="2"/>
</dbReference>
<evidence type="ECO:0000256" key="11">
    <source>
        <dbReference type="SAM" id="SignalP"/>
    </source>
</evidence>
<dbReference type="PANTHER" id="PTHR47634">
    <property type="entry name" value="PROTEIN KINASE DOMAIN-CONTAINING PROTEIN-RELATED"/>
    <property type="match status" value="1"/>
</dbReference>
<feature type="chain" id="PRO_5006901631" description="non-specific serine/threonine protein kinase" evidence="11">
    <location>
        <begin position="23"/>
        <end position="961"/>
    </location>
</feature>
<feature type="domain" description="Protein kinase" evidence="12">
    <location>
        <begin position="102"/>
        <end position="949"/>
    </location>
</feature>
<feature type="region of interest" description="Disordered" evidence="10">
    <location>
        <begin position="465"/>
        <end position="748"/>
    </location>
</feature>
<evidence type="ECO:0000256" key="4">
    <source>
        <dbReference type="ARBA" id="ARBA00022741"/>
    </source>
</evidence>
<evidence type="ECO:0000256" key="9">
    <source>
        <dbReference type="PROSITE-ProRule" id="PRU10141"/>
    </source>
</evidence>
<evidence type="ECO:0000313" key="13">
    <source>
        <dbReference type="EMBL" id="KTB33336.1"/>
    </source>
</evidence>
<evidence type="ECO:0000256" key="2">
    <source>
        <dbReference type="ARBA" id="ARBA00022527"/>
    </source>
</evidence>
<feature type="compositionally biased region" description="Low complexity" evidence="10">
    <location>
        <begin position="556"/>
        <end position="569"/>
    </location>
</feature>
<feature type="compositionally biased region" description="Polar residues" evidence="10">
    <location>
        <begin position="274"/>
        <end position="291"/>
    </location>
</feature>
<evidence type="ECO:0000313" key="14">
    <source>
        <dbReference type="Proteomes" id="UP000054988"/>
    </source>
</evidence>
<dbReference type="EMBL" id="LATX01002176">
    <property type="protein sequence ID" value="KTB33336.1"/>
    <property type="molecule type" value="Genomic_DNA"/>
</dbReference>
<gene>
    <name evidence="13" type="ORF">WG66_13954</name>
</gene>
<dbReference type="PANTHER" id="PTHR47634:SF9">
    <property type="entry name" value="PROTEIN KINASE DOMAIN-CONTAINING PROTEIN-RELATED"/>
    <property type="match status" value="1"/>
</dbReference>
<comment type="catalytic activity">
    <reaction evidence="8">
        <text>L-seryl-[protein] + ATP = O-phospho-L-seryl-[protein] + ADP + H(+)</text>
        <dbReference type="Rhea" id="RHEA:17989"/>
        <dbReference type="Rhea" id="RHEA-COMP:9863"/>
        <dbReference type="Rhea" id="RHEA-COMP:11604"/>
        <dbReference type="ChEBI" id="CHEBI:15378"/>
        <dbReference type="ChEBI" id="CHEBI:29999"/>
        <dbReference type="ChEBI" id="CHEBI:30616"/>
        <dbReference type="ChEBI" id="CHEBI:83421"/>
        <dbReference type="ChEBI" id="CHEBI:456216"/>
        <dbReference type="EC" id="2.7.11.1"/>
    </reaction>
</comment>
<accession>A0A0W0FAL8</accession>
<dbReference type="GO" id="GO:0005524">
    <property type="term" value="F:ATP binding"/>
    <property type="evidence" value="ECO:0007669"/>
    <property type="project" value="UniProtKB-UniRule"/>
</dbReference>
<dbReference type="Proteomes" id="UP000054988">
    <property type="component" value="Unassembled WGS sequence"/>
</dbReference>
<protein>
    <recommendedName>
        <fullName evidence="1">non-specific serine/threonine protein kinase</fullName>
        <ecNumber evidence="1">2.7.11.1</ecNumber>
    </recommendedName>
</protein>
<keyword evidence="2" id="KW-0723">Serine/threonine-protein kinase</keyword>
<evidence type="ECO:0000256" key="5">
    <source>
        <dbReference type="ARBA" id="ARBA00022777"/>
    </source>
</evidence>
<dbReference type="PROSITE" id="PS00107">
    <property type="entry name" value="PROTEIN_KINASE_ATP"/>
    <property type="match status" value="1"/>
</dbReference>
<keyword evidence="11" id="KW-0732">Signal</keyword>
<evidence type="ECO:0000256" key="7">
    <source>
        <dbReference type="ARBA" id="ARBA00047899"/>
    </source>
</evidence>
<organism evidence="13 14">
    <name type="scientific">Moniliophthora roreri</name>
    <name type="common">Frosty pod rot fungus</name>
    <name type="synonym">Monilia roreri</name>
    <dbReference type="NCBI Taxonomy" id="221103"/>
    <lineage>
        <taxon>Eukaryota</taxon>
        <taxon>Fungi</taxon>
        <taxon>Dikarya</taxon>
        <taxon>Basidiomycota</taxon>
        <taxon>Agaricomycotina</taxon>
        <taxon>Agaricomycetes</taxon>
        <taxon>Agaricomycetidae</taxon>
        <taxon>Agaricales</taxon>
        <taxon>Marasmiineae</taxon>
        <taxon>Marasmiaceae</taxon>
        <taxon>Moniliophthora</taxon>
    </lineage>
</organism>
<keyword evidence="6 9" id="KW-0067">ATP-binding</keyword>
<dbReference type="InterPro" id="IPR008271">
    <property type="entry name" value="Ser/Thr_kinase_AS"/>
</dbReference>
<feature type="region of interest" description="Disordered" evidence="10">
    <location>
        <begin position="349"/>
        <end position="441"/>
    </location>
</feature>